<feature type="domain" description="Bulb-type lectin" evidence="1">
    <location>
        <begin position="204"/>
        <end position="314"/>
    </location>
</feature>
<proteinExistence type="predicted"/>
<dbReference type="PROSITE" id="PS51318">
    <property type="entry name" value="TAT"/>
    <property type="match status" value="1"/>
</dbReference>
<dbReference type="RefSeq" id="WP_073388315.1">
    <property type="nucleotide sequence ID" value="NZ_FQVU01000002.1"/>
</dbReference>
<dbReference type="PROSITE" id="PS50927">
    <property type="entry name" value="BULB_LECTIN"/>
    <property type="match status" value="1"/>
</dbReference>
<dbReference type="SMART" id="SM00108">
    <property type="entry name" value="B_lectin"/>
    <property type="match status" value="1"/>
</dbReference>
<dbReference type="EMBL" id="FQVU01000002">
    <property type="protein sequence ID" value="SHG17756.1"/>
    <property type="molecule type" value="Genomic_DNA"/>
</dbReference>
<evidence type="ECO:0000313" key="3">
    <source>
        <dbReference type="Proteomes" id="UP000186132"/>
    </source>
</evidence>
<evidence type="ECO:0000313" key="2">
    <source>
        <dbReference type="EMBL" id="SHG17756.1"/>
    </source>
</evidence>
<accession>A0A1M5HP68</accession>
<evidence type="ECO:0000259" key="1">
    <source>
        <dbReference type="PROSITE" id="PS50927"/>
    </source>
</evidence>
<gene>
    <name evidence="2" type="ORF">SAMN05443575_1588</name>
</gene>
<dbReference type="OrthoDB" id="4853485at2"/>
<dbReference type="Gene3D" id="2.90.10.30">
    <property type="match status" value="1"/>
</dbReference>
<dbReference type="InterPro" id="IPR019546">
    <property type="entry name" value="TAT_signal_bac_arc"/>
</dbReference>
<name>A0A1M5HP68_9ACTN</name>
<reference evidence="2 3" key="1">
    <citation type="submission" date="2016-11" db="EMBL/GenBank/DDBJ databases">
        <authorList>
            <person name="Jaros S."/>
            <person name="Januszkiewicz K."/>
            <person name="Wedrychowicz H."/>
        </authorList>
    </citation>
    <scope>NUCLEOTIDE SEQUENCE [LARGE SCALE GENOMIC DNA]</scope>
    <source>
        <strain evidence="2 3">DSM 45627</strain>
    </source>
</reference>
<sequence length="316" mass="34880">MTTSTPLSERIVNRLAQLGNRRPSRRSFLTTATLAGTALAVNPWDYLTKPQNAYASVCGPGATCDAGWSAMCCSINKGHNTCPPNTFAGGWWKADRSSFCGGAARYYIDCNAKPGHHFHCRCNKSNCDHRYVACNVFRYGQCNTQVKGTTAVVCRQISCRPPWELYPGKCGKSSATDNNTRAHNAPCLTKANTYPRLVTFKEGRAVLHEGQYRKTGQRLVAPNRHTKAYLQSDGDFVIANQDGIVWSTRTSPEARGGRLVMGKDGRLAVVDKSGTVRWRSSNPATTTTSYLRLRNNGQLAIYRGDKVVWHTKTHTP</sequence>
<dbReference type="InterPro" id="IPR001480">
    <property type="entry name" value="Bulb-type_lectin_dom"/>
</dbReference>
<keyword evidence="3" id="KW-1185">Reference proteome</keyword>
<dbReference type="AlphaFoldDB" id="A0A1M5HP68"/>
<dbReference type="STRING" id="1206085.SAMN05443575_1588"/>
<dbReference type="Proteomes" id="UP000186132">
    <property type="component" value="Unassembled WGS sequence"/>
</dbReference>
<organism evidence="2 3">
    <name type="scientific">Jatrophihabitans endophyticus</name>
    <dbReference type="NCBI Taxonomy" id="1206085"/>
    <lineage>
        <taxon>Bacteria</taxon>
        <taxon>Bacillati</taxon>
        <taxon>Actinomycetota</taxon>
        <taxon>Actinomycetes</taxon>
        <taxon>Jatrophihabitantales</taxon>
        <taxon>Jatrophihabitantaceae</taxon>
        <taxon>Jatrophihabitans</taxon>
    </lineage>
</organism>
<dbReference type="InterPro" id="IPR006311">
    <property type="entry name" value="TAT_signal"/>
</dbReference>
<dbReference type="NCBIfam" id="TIGR01409">
    <property type="entry name" value="TAT_signal_seq"/>
    <property type="match status" value="1"/>
</dbReference>
<protein>
    <submittedName>
        <fullName evidence="2">Tat (Twin-arginine translocation) pathway signal sequence</fullName>
    </submittedName>
</protein>
<dbReference type="InterPro" id="IPR036426">
    <property type="entry name" value="Bulb-type_lectin_dom_sf"/>
</dbReference>
<dbReference type="SUPFAM" id="SSF51110">
    <property type="entry name" value="alpha-D-mannose-specific plant lectins"/>
    <property type="match status" value="1"/>
</dbReference>